<protein>
    <recommendedName>
        <fullName evidence="3">DNA primase</fullName>
    </recommendedName>
</protein>
<evidence type="ECO:0000313" key="2">
    <source>
        <dbReference type="Proteomes" id="UP000199534"/>
    </source>
</evidence>
<evidence type="ECO:0008006" key="3">
    <source>
        <dbReference type="Google" id="ProtNLM"/>
    </source>
</evidence>
<gene>
    <name evidence="1" type="ORF">SAMN04490243_1810</name>
</gene>
<dbReference type="Proteomes" id="UP000199534">
    <property type="component" value="Unassembled WGS sequence"/>
</dbReference>
<dbReference type="AlphaFoldDB" id="A0A1I6GWL9"/>
<sequence length="101" mass="11381">MKRIIIDYKKLTQEMAAALLQQYPQGYGDEDIISFKNAKGEWVEAVELPAGDVLYLVKISQNLSYLMSHFDDFSEETAEAKPAALENEYDGSLESDLALED</sequence>
<proteinExistence type="predicted"/>
<reference evidence="1 2" key="1">
    <citation type="submission" date="2016-10" db="EMBL/GenBank/DDBJ databases">
        <authorList>
            <person name="de Groot N.N."/>
        </authorList>
    </citation>
    <scope>NUCLEOTIDE SEQUENCE [LARGE SCALE GENOMIC DNA]</scope>
    <source>
        <strain evidence="1 2">DSM 21019</strain>
    </source>
</reference>
<accession>A0A1I6GWL9</accession>
<keyword evidence="2" id="KW-1185">Reference proteome</keyword>
<dbReference type="OrthoDB" id="1122172at2"/>
<name>A0A1I6GWL9_9FLAO</name>
<organism evidence="1 2">
    <name type="scientific">Robiginitalea myxolifaciens</name>
    <dbReference type="NCBI Taxonomy" id="400055"/>
    <lineage>
        <taxon>Bacteria</taxon>
        <taxon>Pseudomonadati</taxon>
        <taxon>Bacteroidota</taxon>
        <taxon>Flavobacteriia</taxon>
        <taxon>Flavobacteriales</taxon>
        <taxon>Flavobacteriaceae</taxon>
        <taxon>Robiginitalea</taxon>
    </lineage>
</organism>
<dbReference type="STRING" id="400055.SAMN04490243_1810"/>
<dbReference type="RefSeq" id="WP_092982282.1">
    <property type="nucleotide sequence ID" value="NZ_FOYQ01000002.1"/>
</dbReference>
<dbReference type="EMBL" id="FOYQ01000002">
    <property type="protein sequence ID" value="SFR46447.1"/>
    <property type="molecule type" value="Genomic_DNA"/>
</dbReference>
<evidence type="ECO:0000313" key="1">
    <source>
        <dbReference type="EMBL" id="SFR46447.1"/>
    </source>
</evidence>